<dbReference type="RefSeq" id="WP_193589579.1">
    <property type="nucleotide sequence ID" value="NC_012529.1"/>
</dbReference>
<gene>
    <name evidence="2" type="ordered locus">Deide_2p00483</name>
</gene>
<organism evidence="2 3">
    <name type="scientific">Deinococcus deserti (strain DSM 17065 / CIP 109153 / LMG 22923 / VCD115)</name>
    <dbReference type="NCBI Taxonomy" id="546414"/>
    <lineage>
        <taxon>Bacteria</taxon>
        <taxon>Thermotogati</taxon>
        <taxon>Deinococcota</taxon>
        <taxon>Deinococci</taxon>
        <taxon>Deinococcales</taxon>
        <taxon>Deinococcaceae</taxon>
        <taxon>Deinococcus</taxon>
    </lineage>
</organism>
<protein>
    <submittedName>
        <fullName evidence="2">Uncharacterized protein</fullName>
    </submittedName>
</protein>
<keyword evidence="2" id="KW-0614">Plasmid</keyword>
<accession>X5H5V3</accession>
<name>X5H5V3_DEIDV</name>
<reference evidence="2 3" key="1">
    <citation type="journal article" date="2009" name="PLoS Genet.">
        <title>Alliance of proteomics and genomics to unravel the specificities of Sahara bacterium Deinococcus deserti.</title>
        <authorList>
            <person name="de Groot A."/>
            <person name="Dulermo R."/>
            <person name="Ortet P."/>
            <person name="Blanchard L."/>
            <person name="Guerin P."/>
            <person name="Fernandez B."/>
            <person name="Vacherie B."/>
            <person name="Dossat C."/>
            <person name="Jolivet E."/>
            <person name="Siguier P."/>
            <person name="Chandler M."/>
            <person name="Barakat M."/>
            <person name="Dedieu A."/>
            <person name="Barbe V."/>
            <person name="Heulin T."/>
            <person name="Sommer S."/>
            <person name="Achouak W."/>
            <person name="Armengaud J."/>
        </authorList>
    </citation>
    <scope>NUCLEOTIDE SEQUENCE [LARGE SCALE GENOMIC DNA]</scope>
    <source>
        <strain evidence="3">DSM 17065 / CIP 109153 / LMG 22923 / VCD115</strain>
        <plasmid evidence="3">pDeide2</plasmid>
    </source>
</reference>
<feature type="region of interest" description="Disordered" evidence="1">
    <location>
        <begin position="1"/>
        <end position="29"/>
    </location>
</feature>
<dbReference type="KEGG" id="ddr:Deide_2p00483"/>
<dbReference type="AlphaFoldDB" id="X5H5V3"/>
<dbReference type="HOGENOM" id="CLU_3134803_0_0_0"/>
<geneLocation type="plasmid" evidence="3">
    <name>pDeide2</name>
</geneLocation>
<evidence type="ECO:0000313" key="3">
    <source>
        <dbReference type="Proteomes" id="UP000002208"/>
    </source>
</evidence>
<sequence length="49" mass="5067">MTKKKTGTTSPRVAKKASELLSNPKSAAKVKSVAASALANAADKPKQKK</sequence>
<evidence type="ECO:0000313" key="2">
    <source>
        <dbReference type="EMBL" id="AHX26558.1"/>
    </source>
</evidence>
<keyword evidence="3" id="KW-1185">Reference proteome</keyword>
<dbReference type="EMBL" id="CP001116">
    <property type="protein sequence ID" value="AHX26558.1"/>
    <property type="molecule type" value="Genomic_DNA"/>
</dbReference>
<proteinExistence type="predicted"/>
<dbReference type="Proteomes" id="UP000002208">
    <property type="component" value="Plasmid 2"/>
</dbReference>
<evidence type="ECO:0000256" key="1">
    <source>
        <dbReference type="SAM" id="MobiDB-lite"/>
    </source>
</evidence>